<evidence type="ECO:0000313" key="5">
    <source>
        <dbReference type="Proteomes" id="UP000325440"/>
    </source>
</evidence>
<keyword evidence="5" id="KW-1185">Reference proteome</keyword>
<keyword evidence="3" id="KW-0732">Signal</keyword>
<dbReference type="OrthoDB" id="8195855at2759"/>
<evidence type="ECO:0000313" key="4">
    <source>
        <dbReference type="EMBL" id="VVC34766.1"/>
    </source>
</evidence>
<feature type="transmembrane region" description="Helical" evidence="2">
    <location>
        <begin position="366"/>
        <end position="391"/>
    </location>
</feature>
<reference evidence="4 5" key="1">
    <citation type="submission" date="2019-08" db="EMBL/GenBank/DDBJ databases">
        <authorList>
            <person name="Alioto T."/>
            <person name="Alioto T."/>
            <person name="Gomez Garrido J."/>
        </authorList>
    </citation>
    <scope>NUCLEOTIDE SEQUENCE [LARGE SCALE GENOMIC DNA]</scope>
</reference>
<evidence type="ECO:0000256" key="2">
    <source>
        <dbReference type="SAM" id="Phobius"/>
    </source>
</evidence>
<feature type="signal peptide" evidence="3">
    <location>
        <begin position="1"/>
        <end position="28"/>
    </location>
</feature>
<organism evidence="4 5">
    <name type="scientific">Cinara cedri</name>
    <dbReference type="NCBI Taxonomy" id="506608"/>
    <lineage>
        <taxon>Eukaryota</taxon>
        <taxon>Metazoa</taxon>
        <taxon>Ecdysozoa</taxon>
        <taxon>Arthropoda</taxon>
        <taxon>Hexapoda</taxon>
        <taxon>Insecta</taxon>
        <taxon>Pterygota</taxon>
        <taxon>Neoptera</taxon>
        <taxon>Paraneoptera</taxon>
        <taxon>Hemiptera</taxon>
        <taxon>Sternorrhyncha</taxon>
        <taxon>Aphidomorpha</taxon>
        <taxon>Aphidoidea</taxon>
        <taxon>Aphididae</taxon>
        <taxon>Lachninae</taxon>
        <taxon>Cinara</taxon>
    </lineage>
</organism>
<dbReference type="EMBL" id="CABPRJ010001013">
    <property type="protein sequence ID" value="VVC34766.1"/>
    <property type="molecule type" value="Genomic_DNA"/>
</dbReference>
<evidence type="ECO:0000256" key="1">
    <source>
        <dbReference type="SAM" id="MobiDB-lite"/>
    </source>
</evidence>
<feature type="region of interest" description="Disordered" evidence="1">
    <location>
        <begin position="116"/>
        <end position="144"/>
    </location>
</feature>
<sequence>MNVVKLLAIVIVTVAVTLLCIRSGQAMAKTPVAVPVHGVYHTPKPLTTTVAALEAVTEPTPNATASVNGTDTERAVQPVQATSRSLDGGGPVGHHAPRMAGATPVVVRGKFITRQEQRSANHPLNGLIARDDVDDTEEDDTDDSTQHRANIIVDAGVYNVNRPYYRQGDSKDYSTIDADISVAEEDGSASYHNSYDLTYGTVGGGYKPAPESPSDWNAAGRPGHGYPAPPVPPGGGMGQPPYGMAAPYPPSGHVPVPGYKPRTPYIYPPSGMQYPHPGMAFQPTSSPVGQFNIHSPLQHIQMIYDKIDWQKLGILALFKVGMAKLKAFSFLKILFLLVFKLKLFLIAMFFKFLLVLKLMKFFKLLMIPLVLMAVLPIMSSLASPMLVGGLLSIPSRIIDYLTGPVYAPASATAATKYSSADPTILPSITSAKSSSSGSPSSTNLQKRVDIGLEDRRRLETLELSDPTFNIFQKVLDSEKCLERIACRMAVVEKAGILPAWVNWVLHRVSKLIPNEKLESYIRTYDNVSDEIYRKSEAPDNWETWCFERYDCDTADVRNASDTNI</sequence>
<accession>A0A5E4MXI1</accession>
<feature type="transmembrane region" description="Helical" evidence="2">
    <location>
        <begin position="333"/>
        <end position="354"/>
    </location>
</feature>
<feature type="compositionally biased region" description="Acidic residues" evidence="1">
    <location>
        <begin position="132"/>
        <end position="143"/>
    </location>
</feature>
<keyword evidence="2" id="KW-1133">Transmembrane helix</keyword>
<protein>
    <submittedName>
        <fullName evidence="4">Uncharacterized protein</fullName>
    </submittedName>
</protein>
<name>A0A5E4MXI1_9HEMI</name>
<gene>
    <name evidence="4" type="ORF">CINCED_3A025774</name>
</gene>
<feature type="chain" id="PRO_5022913306" evidence="3">
    <location>
        <begin position="29"/>
        <end position="564"/>
    </location>
</feature>
<proteinExistence type="predicted"/>
<evidence type="ECO:0000256" key="3">
    <source>
        <dbReference type="SAM" id="SignalP"/>
    </source>
</evidence>
<keyword evidence="2" id="KW-0812">Transmembrane</keyword>
<dbReference type="Proteomes" id="UP000325440">
    <property type="component" value="Unassembled WGS sequence"/>
</dbReference>
<keyword evidence="2" id="KW-0472">Membrane</keyword>
<dbReference type="AlphaFoldDB" id="A0A5E4MXI1"/>